<dbReference type="Proteomes" id="UP000002774">
    <property type="component" value="Chromosome"/>
</dbReference>
<proteinExistence type="predicted"/>
<reference evidence="2" key="1">
    <citation type="submission" date="2011-09" db="EMBL/GenBank/DDBJ databases">
        <title>The permanent draft genome of Mucilaginibacter paludis DSM 18603.</title>
        <authorList>
            <consortium name="US DOE Joint Genome Institute (JGI-PGF)"/>
            <person name="Lucas S."/>
            <person name="Han J."/>
            <person name="Lapidus A."/>
            <person name="Bruce D."/>
            <person name="Goodwin L."/>
            <person name="Pitluck S."/>
            <person name="Peters L."/>
            <person name="Kyrpides N."/>
            <person name="Mavromatis K."/>
            <person name="Ivanova N."/>
            <person name="Mikhailova N."/>
            <person name="Held B."/>
            <person name="Detter J.C."/>
            <person name="Tapia R."/>
            <person name="Han C."/>
            <person name="Land M."/>
            <person name="Hauser L."/>
            <person name="Markowitz V."/>
            <person name="Cheng J.-F."/>
            <person name="Hugenholtz P."/>
            <person name="Woyke T."/>
            <person name="Wu D."/>
            <person name="Tindall B."/>
            <person name="Brambilla E."/>
            <person name="Klenk H.-P."/>
            <person name="Eisen J.A."/>
        </authorList>
    </citation>
    <scope>NUCLEOTIDE SEQUENCE [LARGE SCALE GENOMIC DNA]</scope>
    <source>
        <strain evidence="2">DSM 18603</strain>
    </source>
</reference>
<feature type="transmembrane region" description="Helical" evidence="1">
    <location>
        <begin position="366"/>
        <end position="387"/>
    </location>
</feature>
<keyword evidence="1" id="KW-1133">Transmembrane helix</keyword>
<evidence type="ECO:0000256" key="1">
    <source>
        <dbReference type="SAM" id="Phobius"/>
    </source>
</evidence>
<feature type="transmembrane region" description="Helical" evidence="1">
    <location>
        <begin position="38"/>
        <end position="63"/>
    </location>
</feature>
<dbReference type="HOGENOM" id="CLU_031962_2_0_10"/>
<dbReference type="STRING" id="714943.Mucpa_6533"/>
<dbReference type="InterPro" id="IPR005625">
    <property type="entry name" value="PepSY-ass_TM"/>
</dbReference>
<evidence type="ECO:0000313" key="2">
    <source>
        <dbReference type="EMBL" id="EHQ30586.1"/>
    </source>
</evidence>
<dbReference type="AlphaFoldDB" id="H1YB60"/>
<keyword evidence="3" id="KW-1185">Reference proteome</keyword>
<protein>
    <submittedName>
        <fullName evidence="2">PepSY-associated TM helix domain protein</fullName>
    </submittedName>
</protein>
<keyword evidence="1" id="KW-0472">Membrane</keyword>
<feature type="transmembrane region" description="Helical" evidence="1">
    <location>
        <begin position="171"/>
        <end position="193"/>
    </location>
</feature>
<dbReference type="eggNOG" id="COG3182">
    <property type="taxonomic scope" value="Bacteria"/>
</dbReference>
<organism evidence="2 3">
    <name type="scientific">Mucilaginibacter paludis DSM 18603</name>
    <dbReference type="NCBI Taxonomy" id="714943"/>
    <lineage>
        <taxon>Bacteria</taxon>
        <taxon>Pseudomonadati</taxon>
        <taxon>Bacteroidota</taxon>
        <taxon>Sphingobacteriia</taxon>
        <taxon>Sphingobacteriales</taxon>
        <taxon>Sphingobacteriaceae</taxon>
        <taxon>Mucilaginibacter</taxon>
    </lineage>
</organism>
<dbReference type="PANTHER" id="PTHR34219:SF3">
    <property type="entry name" value="BLL7967 PROTEIN"/>
    <property type="match status" value="1"/>
</dbReference>
<feature type="transmembrane region" description="Helical" evidence="1">
    <location>
        <begin position="214"/>
        <end position="242"/>
    </location>
</feature>
<keyword evidence="1" id="KW-0812">Transmembrane</keyword>
<name>H1YB60_9SPHI</name>
<accession>H1YB60</accession>
<dbReference type="Pfam" id="PF03929">
    <property type="entry name" value="PepSY_TM"/>
    <property type="match status" value="1"/>
</dbReference>
<sequence>MQNTTNVIIKDILWCWRQNHSGNIKTDMQGKLKKATGWLHLWLGLVTGAILIIVALTGSLLTFEDELETLLFRHDHVVTIEPNQRLPVDSLIKIAQASFPEKKVSRVTIPAEADRSVEIRMGIKGESKGAKVLFINPYNGLILYQGDYSQRFFQQVRNLHRYLLLGSTGKIITGISCSITLFMVISGLIIWWPANKKAIKQRFRIKWNASGKRLTWDLHAVSGFYVSIILLLITLTGLIWSYDWPEKLIFRLTDGTVEKEAKIKNASKGKQANAGIYQQMLNQTDQLYPYRGELLMAIPPKATLAVTVQKEDANHTITTSNAAFFDSKTGAMLKKQPYQNLSTGTKIRKMMLPVHTGSLLGWPTKLLYLLVSLFTASLPVTGLLIWLNRKKKGSAARAKKRHPVLTKKKAAYTPV</sequence>
<gene>
    <name evidence="2" type="ORF">Mucpa_6533</name>
</gene>
<dbReference type="EMBL" id="CM001403">
    <property type="protein sequence ID" value="EHQ30586.1"/>
    <property type="molecule type" value="Genomic_DNA"/>
</dbReference>
<dbReference type="PANTHER" id="PTHR34219">
    <property type="entry name" value="IRON-REGULATED INNER MEMBRANE PROTEIN-RELATED"/>
    <property type="match status" value="1"/>
</dbReference>
<evidence type="ECO:0000313" key="3">
    <source>
        <dbReference type="Proteomes" id="UP000002774"/>
    </source>
</evidence>